<protein>
    <submittedName>
        <fullName evidence="1">Energy transducer TonB</fullName>
    </submittedName>
</protein>
<dbReference type="RefSeq" id="WP_193910302.1">
    <property type="nucleotide sequence ID" value="NZ_PRDL01000001.1"/>
</dbReference>
<sequence>MDMETLFQLTDTSLKMGIGAVIAALCAWGIMRRQNNSQFDVQRENRRLQILEDVSSQVGMVSHSFAKYSSLVVESVQFGDRWPVARRQELEAVNSELVNEFRKLADAEARLLMLGEKNLERTLRLYGARIAVYRKQVYVGRQDISPEEISSLKAAIHQVREQFYDMLSRKYDRLLANA</sequence>
<reference evidence="1" key="1">
    <citation type="submission" date="2018-07" db="EMBL/GenBank/DDBJ databases">
        <title>Genome assembly of strain Ka43.</title>
        <authorList>
            <person name="Kukolya J."/>
            <person name="Nagy I."/>
            <person name="Horvath B."/>
            <person name="Toth A."/>
        </authorList>
    </citation>
    <scope>NUCLEOTIDE SEQUENCE</scope>
    <source>
        <strain evidence="1">KB43</strain>
    </source>
</reference>
<name>A0A928YWB8_9GAMM</name>
<proteinExistence type="predicted"/>
<organism evidence="1 2">
    <name type="scientific">Cellvibrio polysaccharolyticus</name>
    <dbReference type="NCBI Taxonomy" id="2082724"/>
    <lineage>
        <taxon>Bacteria</taxon>
        <taxon>Pseudomonadati</taxon>
        <taxon>Pseudomonadota</taxon>
        <taxon>Gammaproteobacteria</taxon>
        <taxon>Cellvibrionales</taxon>
        <taxon>Cellvibrionaceae</taxon>
        <taxon>Cellvibrio</taxon>
    </lineage>
</organism>
<gene>
    <name evidence="1" type="ORF">C4F51_12715</name>
</gene>
<accession>A0A928YWB8</accession>
<keyword evidence="2" id="KW-1185">Reference proteome</keyword>
<dbReference type="AlphaFoldDB" id="A0A928YWB8"/>
<comment type="caution">
    <text evidence="1">The sequence shown here is derived from an EMBL/GenBank/DDBJ whole genome shotgun (WGS) entry which is preliminary data.</text>
</comment>
<dbReference type="EMBL" id="PRDL01000001">
    <property type="protein sequence ID" value="MBE8718048.1"/>
    <property type="molecule type" value="Genomic_DNA"/>
</dbReference>
<evidence type="ECO:0000313" key="1">
    <source>
        <dbReference type="EMBL" id="MBE8718048.1"/>
    </source>
</evidence>
<dbReference type="Proteomes" id="UP000652567">
    <property type="component" value="Unassembled WGS sequence"/>
</dbReference>
<evidence type="ECO:0000313" key="2">
    <source>
        <dbReference type="Proteomes" id="UP000652567"/>
    </source>
</evidence>